<dbReference type="InterPro" id="IPR000999">
    <property type="entry name" value="RNase_III_dom"/>
</dbReference>
<dbReference type="PROSITE" id="PS50137">
    <property type="entry name" value="DS_RBD"/>
    <property type="match status" value="1"/>
</dbReference>
<protein>
    <recommendedName>
        <fullName evidence="17">Ribonuclease 3</fullName>
        <ecNumber evidence="17">3.1.26.3</ecNumber>
    </recommendedName>
    <alternativeName>
        <fullName evidence="17">Ribonuclease III</fullName>
        <shortName evidence="17">RNase III</shortName>
    </alternativeName>
</protein>
<dbReference type="EC" id="3.1.26.3" evidence="17"/>
<dbReference type="InterPro" id="IPR014720">
    <property type="entry name" value="dsRBD_dom"/>
</dbReference>
<keyword evidence="10 17" id="KW-0479">Metal-binding</keyword>
<comment type="function">
    <text evidence="17">Digests double-stranded RNA. Involved in the processing of primary rRNA transcript to yield the immediate precursors to the large and small rRNAs (23S and 16S). Processes some mRNAs, and tRNAs when they are encoded in the rRNA operon. Processes pre-crRNA and tracrRNA of type II CRISPR loci if present in the organism.</text>
</comment>
<dbReference type="FunFam" id="3.30.160.20:FF:000003">
    <property type="entry name" value="Ribonuclease 3"/>
    <property type="match status" value="1"/>
</dbReference>
<keyword evidence="9 17" id="KW-0540">Nuclease</keyword>
<keyword evidence="15 17" id="KW-0694">RNA-binding</keyword>
<dbReference type="SUPFAM" id="SSF69065">
    <property type="entry name" value="RNase III domain-like"/>
    <property type="match status" value="1"/>
</dbReference>
<dbReference type="FunFam" id="1.10.1520.10:FF:000001">
    <property type="entry name" value="Ribonuclease 3"/>
    <property type="match status" value="1"/>
</dbReference>
<evidence type="ECO:0000256" key="6">
    <source>
        <dbReference type="ARBA" id="ARBA00022552"/>
    </source>
</evidence>
<comment type="function">
    <text evidence="16">Digests double-stranded RNA. Involved in the processing of primary rRNA transcript to yield the immediate precursors to the large and small rRNAs (23S and 16S). Also processes some mRNAs, and tRNAs when they are encoded in the rRNA operon.</text>
</comment>
<feature type="domain" description="DRBM" evidence="18">
    <location>
        <begin position="178"/>
        <end position="247"/>
    </location>
</feature>
<dbReference type="NCBIfam" id="TIGR02191">
    <property type="entry name" value="RNaseIII"/>
    <property type="match status" value="1"/>
</dbReference>
<keyword evidence="11 17" id="KW-0699">rRNA-binding</keyword>
<dbReference type="Gene3D" id="3.30.160.20">
    <property type="match status" value="1"/>
</dbReference>
<evidence type="ECO:0000256" key="17">
    <source>
        <dbReference type="HAMAP-Rule" id="MF_00104"/>
    </source>
</evidence>
<dbReference type="HAMAP" id="MF_00104">
    <property type="entry name" value="RNase_III"/>
    <property type="match status" value="1"/>
</dbReference>
<feature type="active site" evidence="17">
    <location>
        <position position="141"/>
    </location>
</feature>
<dbReference type="GO" id="GO:0010468">
    <property type="term" value="P:regulation of gene expression"/>
    <property type="evidence" value="ECO:0007669"/>
    <property type="project" value="TreeGrafter"/>
</dbReference>
<dbReference type="GO" id="GO:0004525">
    <property type="term" value="F:ribonuclease III activity"/>
    <property type="evidence" value="ECO:0007669"/>
    <property type="project" value="UniProtKB-UniRule"/>
</dbReference>
<dbReference type="SUPFAM" id="SSF54768">
    <property type="entry name" value="dsRNA-binding domain-like"/>
    <property type="match status" value="1"/>
</dbReference>
<feature type="binding site" evidence="17">
    <location>
        <position position="65"/>
    </location>
    <ligand>
        <name>Mg(2+)</name>
        <dbReference type="ChEBI" id="CHEBI:18420"/>
    </ligand>
</feature>
<dbReference type="EMBL" id="ALIF01000001">
    <property type="protein sequence ID" value="EJO17331.1"/>
    <property type="molecule type" value="Genomic_DNA"/>
</dbReference>
<sequence>MAFFDIIIVSVLKKKGSFMNQLEQKLEQDFGIVFSQKDLLETAFTHTSYANEHRLLNISHNERLEFLGDAALQLVISVYLYKRYPNKPEGEMSKMRSTIVREESLAGFTKACGFEQYIRLGKGEEKSGGRERATILGDLWEAFLGALYLDQGLPAVEKFLNQVMIPQVEKGNFDRVTDYKTALQERLQVNGTVDITYTVIDESGPAHAKEFTMQVAVDGKELSTGLGKSKKLAEQAAAKAALEQLGN</sequence>
<dbReference type="Gene3D" id="1.10.1520.10">
    <property type="entry name" value="Ribonuclease III domain"/>
    <property type="match status" value="1"/>
</dbReference>
<feature type="domain" description="RNase III" evidence="19">
    <location>
        <begin position="23"/>
        <end position="152"/>
    </location>
</feature>
<evidence type="ECO:0000256" key="11">
    <source>
        <dbReference type="ARBA" id="ARBA00022730"/>
    </source>
</evidence>
<dbReference type="InterPro" id="IPR036389">
    <property type="entry name" value="RNase_III_sf"/>
</dbReference>
<evidence type="ECO:0000256" key="8">
    <source>
        <dbReference type="ARBA" id="ARBA00022694"/>
    </source>
</evidence>
<dbReference type="GO" id="GO:0019843">
    <property type="term" value="F:rRNA binding"/>
    <property type="evidence" value="ECO:0007669"/>
    <property type="project" value="UniProtKB-KW"/>
</dbReference>
<evidence type="ECO:0000259" key="18">
    <source>
        <dbReference type="PROSITE" id="PS50137"/>
    </source>
</evidence>
<dbReference type="InterPro" id="IPR011907">
    <property type="entry name" value="RNase_III"/>
</dbReference>
<keyword evidence="14 17" id="KW-0460">Magnesium</keyword>
<comment type="similarity">
    <text evidence="3">Belongs to the ribonuclease III family.</text>
</comment>
<feature type="active site" evidence="17">
    <location>
        <position position="69"/>
    </location>
</feature>
<dbReference type="Pfam" id="PF00035">
    <property type="entry name" value="dsrm"/>
    <property type="match status" value="1"/>
</dbReference>
<dbReference type="GO" id="GO:0003725">
    <property type="term" value="F:double-stranded RNA binding"/>
    <property type="evidence" value="ECO:0007669"/>
    <property type="project" value="TreeGrafter"/>
</dbReference>
<evidence type="ECO:0000259" key="19">
    <source>
        <dbReference type="PROSITE" id="PS50142"/>
    </source>
</evidence>
<evidence type="ECO:0000256" key="13">
    <source>
        <dbReference type="ARBA" id="ARBA00022801"/>
    </source>
</evidence>
<evidence type="ECO:0000256" key="15">
    <source>
        <dbReference type="ARBA" id="ARBA00022884"/>
    </source>
</evidence>
<keyword evidence="13 17" id="KW-0378">Hydrolase</keyword>
<evidence type="ECO:0000256" key="10">
    <source>
        <dbReference type="ARBA" id="ARBA00022723"/>
    </source>
</evidence>
<evidence type="ECO:0000256" key="2">
    <source>
        <dbReference type="ARBA" id="ARBA00004496"/>
    </source>
</evidence>
<evidence type="ECO:0000256" key="9">
    <source>
        <dbReference type="ARBA" id="ARBA00022722"/>
    </source>
</evidence>
<dbReference type="SMART" id="SM00535">
    <property type="entry name" value="RIBOc"/>
    <property type="match status" value="1"/>
</dbReference>
<dbReference type="GO" id="GO:0006364">
    <property type="term" value="P:rRNA processing"/>
    <property type="evidence" value="ECO:0007669"/>
    <property type="project" value="UniProtKB-UniRule"/>
</dbReference>
<feature type="binding site" evidence="17">
    <location>
        <position position="138"/>
    </location>
    <ligand>
        <name>Mg(2+)</name>
        <dbReference type="ChEBI" id="CHEBI:18420"/>
    </ligand>
</feature>
<dbReference type="Pfam" id="PF14622">
    <property type="entry name" value="Ribonucleas_3_3"/>
    <property type="match status" value="1"/>
</dbReference>
<proteinExistence type="inferred from homology"/>
<comment type="subcellular location">
    <subcellularLocation>
        <location evidence="2 17">Cytoplasm</location>
    </subcellularLocation>
</comment>
<dbReference type="PROSITE" id="PS50142">
    <property type="entry name" value="RNASE_3_2"/>
    <property type="match status" value="1"/>
</dbReference>
<reference evidence="20 21" key="1">
    <citation type="journal article" date="2012" name="J. Bacteriol.">
        <title>Genome Sequence of the Lantibiotic Bacteriocin Producer Streptococcus salivarius Strain K12.</title>
        <authorList>
            <person name="Barretto C."/>
            <person name="Alvarez-Martin P."/>
            <person name="Foata F."/>
            <person name="Renault P."/>
            <person name="Berger B."/>
        </authorList>
    </citation>
    <scope>NUCLEOTIDE SEQUENCE [LARGE SCALE GENOMIC DNA]</scope>
    <source>
        <strain evidence="20 21">K12</strain>
    </source>
</reference>
<comment type="cofactor">
    <cofactor evidence="17">
        <name>Mg(2+)</name>
        <dbReference type="ChEBI" id="CHEBI:18420"/>
    </cofactor>
</comment>
<dbReference type="GO" id="GO:0008033">
    <property type="term" value="P:tRNA processing"/>
    <property type="evidence" value="ECO:0007669"/>
    <property type="project" value="UniProtKB-KW"/>
</dbReference>
<evidence type="ECO:0000256" key="3">
    <source>
        <dbReference type="ARBA" id="ARBA00010183"/>
    </source>
</evidence>
<dbReference type="AlphaFoldDB" id="J7TIN3"/>
<keyword evidence="6 17" id="KW-0698">rRNA processing</keyword>
<comment type="caution">
    <text evidence="20">The sequence shown here is derived from an EMBL/GenBank/DDBJ whole genome shotgun (WGS) entry which is preliminary data.</text>
</comment>
<keyword evidence="8 17" id="KW-0819">tRNA processing</keyword>
<dbReference type="CDD" id="cd00593">
    <property type="entry name" value="RIBOc"/>
    <property type="match status" value="1"/>
</dbReference>
<evidence type="ECO:0000256" key="16">
    <source>
        <dbReference type="ARBA" id="ARBA00053741"/>
    </source>
</evidence>
<evidence type="ECO:0000313" key="21">
    <source>
        <dbReference type="Proteomes" id="UP000006983"/>
    </source>
</evidence>
<dbReference type="PANTHER" id="PTHR11207">
    <property type="entry name" value="RIBONUCLEASE III"/>
    <property type="match status" value="1"/>
</dbReference>
<comment type="subunit">
    <text evidence="4 17">Homodimer.</text>
</comment>
<dbReference type="GO" id="GO:0005737">
    <property type="term" value="C:cytoplasm"/>
    <property type="evidence" value="ECO:0007669"/>
    <property type="project" value="UniProtKB-SubCell"/>
</dbReference>
<evidence type="ECO:0000313" key="20">
    <source>
        <dbReference type="EMBL" id="EJO17331.1"/>
    </source>
</evidence>
<organism evidence="20 21">
    <name type="scientific">Streptococcus salivarius K12</name>
    <dbReference type="NCBI Taxonomy" id="1200793"/>
    <lineage>
        <taxon>Bacteria</taxon>
        <taxon>Bacillati</taxon>
        <taxon>Bacillota</taxon>
        <taxon>Bacilli</taxon>
        <taxon>Lactobacillales</taxon>
        <taxon>Streptococcaceae</taxon>
        <taxon>Streptococcus</taxon>
    </lineage>
</organism>
<dbReference type="PANTHER" id="PTHR11207:SF0">
    <property type="entry name" value="RIBONUCLEASE 3"/>
    <property type="match status" value="1"/>
</dbReference>
<keyword evidence="7 17" id="KW-0507">mRNA processing</keyword>
<evidence type="ECO:0000256" key="1">
    <source>
        <dbReference type="ARBA" id="ARBA00000109"/>
    </source>
</evidence>
<gene>
    <name evidence="17" type="primary">rnc</name>
    <name evidence="20" type="ORF">RSSL_01255</name>
</gene>
<dbReference type="PROSITE" id="PS00517">
    <property type="entry name" value="RNASE_3_1"/>
    <property type="match status" value="1"/>
</dbReference>
<accession>J7TIN3</accession>
<name>J7TIN3_STRSL</name>
<keyword evidence="12 17" id="KW-0255">Endonuclease</keyword>
<dbReference type="Proteomes" id="UP000006983">
    <property type="component" value="Unassembled WGS sequence"/>
</dbReference>
<evidence type="ECO:0000256" key="4">
    <source>
        <dbReference type="ARBA" id="ARBA00011738"/>
    </source>
</evidence>
<dbReference type="GO" id="GO:0046872">
    <property type="term" value="F:metal ion binding"/>
    <property type="evidence" value="ECO:0007669"/>
    <property type="project" value="UniProtKB-KW"/>
</dbReference>
<evidence type="ECO:0000256" key="12">
    <source>
        <dbReference type="ARBA" id="ARBA00022759"/>
    </source>
</evidence>
<keyword evidence="5 17" id="KW-0963">Cytoplasm</keyword>
<evidence type="ECO:0000256" key="5">
    <source>
        <dbReference type="ARBA" id="ARBA00022490"/>
    </source>
</evidence>
<evidence type="ECO:0000256" key="7">
    <source>
        <dbReference type="ARBA" id="ARBA00022664"/>
    </source>
</evidence>
<keyword evidence="21" id="KW-1185">Reference proteome</keyword>
<dbReference type="PATRIC" id="fig|1200793.3.peg.1212"/>
<dbReference type="SMART" id="SM00358">
    <property type="entry name" value="DSRM"/>
    <property type="match status" value="1"/>
</dbReference>
<dbReference type="CDD" id="cd10845">
    <property type="entry name" value="DSRM_RNAse_III_family"/>
    <property type="match status" value="1"/>
</dbReference>
<comment type="catalytic activity">
    <reaction evidence="1 17">
        <text>Endonucleolytic cleavage to 5'-phosphomonoester.</text>
        <dbReference type="EC" id="3.1.26.3"/>
    </reaction>
</comment>
<evidence type="ECO:0000256" key="14">
    <source>
        <dbReference type="ARBA" id="ARBA00022842"/>
    </source>
</evidence>
<dbReference type="GO" id="GO:0042802">
    <property type="term" value="F:identical protein binding"/>
    <property type="evidence" value="ECO:0007669"/>
    <property type="project" value="UniProtKB-ARBA"/>
</dbReference>
<feature type="binding site" evidence="17">
    <location>
        <position position="141"/>
    </location>
    <ligand>
        <name>Mg(2+)</name>
        <dbReference type="ChEBI" id="CHEBI:18420"/>
    </ligand>
</feature>
<dbReference type="GO" id="GO:0006397">
    <property type="term" value="P:mRNA processing"/>
    <property type="evidence" value="ECO:0007669"/>
    <property type="project" value="UniProtKB-UniRule"/>
</dbReference>